<dbReference type="InterPro" id="IPR026770">
    <property type="entry name" value="RNase_K"/>
</dbReference>
<evidence type="ECO:0000313" key="8">
    <source>
        <dbReference type="WBParaSite" id="PgR028_g074_t01"/>
    </source>
</evidence>
<evidence type="ECO:0000256" key="3">
    <source>
        <dbReference type="ARBA" id="ARBA00022692"/>
    </source>
</evidence>
<dbReference type="WBParaSite" id="PgR028_g074_t01">
    <property type="protein sequence ID" value="PgR028_g074_t01"/>
    <property type="gene ID" value="PgR028_g074"/>
</dbReference>
<dbReference type="InterPro" id="IPR017943">
    <property type="entry name" value="Bactericidal_perm-incr_a/b_dom"/>
</dbReference>
<protein>
    <submittedName>
        <fullName evidence="8">Lipid-binding serum glycoprotein C-terminal domain-containing protein</fullName>
    </submittedName>
</protein>
<evidence type="ECO:0000256" key="2">
    <source>
        <dbReference type="ARBA" id="ARBA00008458"/>
    </source>
</evidence>
<dbReference type="Proteomes" id="UP000887569">
    <property type="component" value="Unplaced"/>
</dbReference>
<dbReference type="SUPFAM" id="SSF55394">
    <property type="entry name" value="Bactericidal permeability-increasing protein, BPI"/>
    <property type="match status" value="1"/>
</dbReference>
<dbReference type="GO" id="GO:0004521">
    <property type="term" value="F:RNA endonuclease activity"/>
    <property type="evidence" value="ECO:0007669"/>
    <property type="project" value="InterPro"/>
</dbReference>
<evidence type="ECO:0000259" key="6">
    <source>
        <dbReference type="Pfam" id="PF02886"/>
    </source>
</evidence>
<sequence length="377" mass="43567">ARVITYIKEGLRRRQVLVSSAETIADVRLLVEDRKFAAAFKLHKLAVSLHRSAIGGVGSDDISQLAPLAKTFLAPQISKALRQGVPFPLQDSLEFINPQLTIHDGFVELATDFRRIFEMGPTAGSLGMMSRAQATADEVDVAMKWWNDYPTSKYMEMARPQATFSSYLTNVWNKPKRLVRSASYTNLTYIREAEHDYPIHRSASVSSLAPSLALPQHYRQAERIVHTVPVYKPHIYDWYSKTYCPAKWIDTHEAITRPLLRRSAFEPFPYTSHVPHYTLETQRIFANKRLENQVSYVQGSQRYLDKYVSARLKADDFAQHYAYTAYEWRTPQDHAFNRHFMYGERVFIPHAPRNPHSYAEAEALRRLYITTGRFRFA</sequence>
<keyword evidence="5" id="KW-0472">Membrane</keyword>
<proteinExistence type="inferred from homology"/>
<comment type="similarity">
    <text evidence="2">Belongs to the RNase K family.</text>
</comment>
<dbReference type="AlphaFoldDB" id="A0A915B841"/>
<reference evidence="8" key="1">
    <citation type="submission" date="2022-11" db="UniProtKB">
        <authorList>
            <consortium name="WormBaseParasite"/>
        </authorList>
    </citation>
    <scope>IDENTIFICATION</scope>
</reference>
<organism evidence="7 8">
    <name type="scientific">Parascaris univalens</name>
    <name type="common">Nematode worm</name>
    <dbReference type="NCBI Taxonomy" id="6257"/>
    <lineage>
        <taxon>Eukaryota</taxon>
        <taxon>Metazoa</taxon>
        <taxon>Ecdysozoa</taxon>
        <taxon>Nematoda</taxon>
        <taxon>Chromadorea</taxon>
        <taxon>Rhabditida</taxon>
        <taxon>Spirurina</taxon>
        <taxon>Ascaridomorpha</taxon>
        <taxon>Ascaridoidea</taxon>
        <taxon>Ascarididae</taxon>
        <taxon>Parascaris</taxon>
    </lineage>
</organism>
<keyword evidence="7" id="KW-1185">Reference proteome</keyword>
<evidence type="ECO:0000256" key="1">
    <source>
        <dbReference type="ARBA" id="ARBA00004141"/>
    </source>
</evidence>
<dbReference type="GO" id="GO:0008289">
    <property type="term" value="F:lipid binding"/>
    <property type="evidence" value="ECO:0007669"/>
    <property type="project" value="InterPro"/>
</dbReference>
<evidence type="ECO:0000256" key="4">
    <source>
        <dbReference type="ARBA" id="ARBA00022989"/>
    </source>
</evidence>
<name>A0A915B841_PARUN</name>
<dbReference type="InterPro" id="IPR001124">
    <property type="entry name" value="Lipid-bd_serum_glycop_C"/>
</dbReference>
<evidence type="ECO:0000313" key="7">
    <source>
        <dbReference type="Proteomes" id="UP000887569"/>
    </source>
</evidence>
<dbReference type="GO" id="GO:0016020">
    <property type="term" value="C:membrane"/>
    <property type="evidence" value="ECO:0007669"/>
    <property type="project" value="UniProtKB-SubCell"/>
</dbReference>
<dbReference type="Pfam" id="PF02886">
    <property type="entry name" value="LBP_BPI_CETP_C"/>
    <property type="match status" value="1"/>
</dbReference>
<evidence type="ECO:0000256" key="5">
    <source>
        <dbReference type="ARBA" id="ARBA00023136"/>
    </source>
</evidence>
<keyword evidence="4" id="KW-1133">Transmembrane helix</keyword>
<accession>A0A915B841</accession>
<dbReference type="PANTHER" id="PTHR31733">
    <property type="entry name" value="RIBONUCLEASE KAPPA"/>
    <property type="match status" value="1"/>
</dbReference>
<feature type="domain" description="Lipid-binding serum glycoprotein C-terminal" evidence="6">
    <location>
        <begin position="12"/>
        <end position="113"/>
    </location>
</feature>
<keyword evidence="3" id="KW-0812">Transmembrane</keyword>
<dbReference type="Gene3D" id="3.15.20.10">
    <property type="entry name" value="Bactericidal permeability-increasing protein, domain 2"/>
    <property type="match status" value="1"/>
</dbReference>
<comment type="subcellular location">
    <subcellularLocation>
        <location evidence="1">Membrane</location>
        <topology evidence="1">Multi-pass membrane protein</topology>
    </subcellularLocation>
</comment>